<dbReference type="AlphaFoldDB" id="A0A8S1AN32"/>
<comment type="caution">
    <text evidence="2">The sequence shown here is derived from an EMBL/GenBank/DDBJ whole genome shotgun (WGS) entry which is preliminary data.</text>
</comment>
<dbReference type="EMBL" id="CADEBC010000532">
    <property type="protein sequence ID" value="CAB3248143.1"/>
    <property type="molecule type" value="Genomic_DNA"/>
</dbReference>
<evidence type="ECO:0000313" key="2">
    <source>
        <dbReference type="EMBL" id="CAB3248143.1"/>
    </source>
</evidence>
<name>A0A8S1AN32_ARCPL</name>
<sequence length="74" mass="7748">MTDPKHVESFVYVPASVINKLQIEAGAGEGPGPPVNNNSEGAVASPPRDDNHNAQQPPVTPRPRPLTPAGKICL</sequence>
<evidence type="ECO:0000313" key="3">
    <source>
        <dbReference type="Proteomes" id="UP000494106"/>
    </source>
</evidence>
<organism evidence="2 3">
    <name type="scientific">Arctia plantaginis</name>
    <name type="common">Wood tiger moth</name>
    <name type="synonym">Phalaena plantaginis</name>
    <dbReference type="NCBI Taxonomy" id="874455"/>
    <lineage>
        <taxon>Eukaryota</taxon>
        <taxon>Metazoa</taxon>
        <taxon>Ecdysozoa</taxon>
        <taxon>Arthropoda</taxon>
        <taxon>Hexapoda</taxon>
        <taxon>Insecta</taxon>
        <taxon>Pterygota</taxon>
        <taxon>Neoptera</taxon>
        <taxon>Endopterygota</taxon>
        <taxon>Lepidoptera</taxon>
        <taxon>Glossata</taxon>
        <taxon>Ditrysia</taxon>
        <taxon>Noctuoidea</taxon>
        <taxon>Erebidae</taxon>
        <taxon>Arctiinae</taxon>
        <taxon>Arctia</taxon>
    </lineage>
</organism>
<feature type="region of interest" description="Disordered" evidence="1">
    <location>
        <begin position="24"/>
        <end position="74"/>
    </location>
</feature>
<keyword evidence="3" id="KW-1185">Reference proteome</keyword>
<evidence type="ECO:0000256" key="1">
    <source>
        <dbReference type="SAM" id="MobiDB-lite"/>
    </source>
</evidence>
<reference evidence="2 3" key="1">
    <citation type="submission" date="2020-04" db="EMBL/GenBank/DDBJ databases">
        <authorList>
            <person name="Wallbank WR R."/>
            <person name="Pardo Diaz C."/>
            <person name="Kozak K."/>
            <person name="Martin S."/>
            <person name="Jiggins C."/>
            <person name="Moest M."/>
            <person name="Warren A I."/>
            <person name="Byers J.R.P. K."/>
            <person name="Montejo-Kovacevich G."/>
            <person name="Yen C E."/>
        </authorList>
    </citation>
    <scope>NUCLEOTIDE SEQUENCE [LARGE SCALE GENOMIC DNA]</scope>
</reference>
<accession>A0A8S1AN32</accession>
<dbReference type="Proteomes" id="UP000494106">
    <property type="component" value="Unassembled WGS sequence"/>
</dbReference>
<gene>
    <name evidence="2" type="ORF">APLA_LOCUS11532</name>
</gene>
<proteinExistence type="predicted"/>
<protein>
    <submittedName>
        <fullName evidence="2">Uncharacterized protein</fullName>
    </submittedName>
</protein>